<reference evidence="2" key="1">
    <citation type="journal article" date="2022" name="Int. J. Mol. Sci.">
        <title>Draft Genome of Tanacetum Coccineum: Genomic Comparison of Closely Related Tanacetum-Family Plants.</title>
        <authorList>
            <person name="Yamashiro T."/>
            <person name="Shiraishi A."/>
            <person name="Nakayama K."/>
            <person name="Satake H."/>
        </authorList>
    </citation>
    <scope>NUCLEOTIDE SEQUENCE</scope>
</reference>
<protein>
    <submittedName>
        <fullName evidence="2">Uncharacterized protein</fullName>
    </submittedName>
</protein>
<feature type="region of interest" description="Disordered" evidence="1">
    <location>
        <begin position="93"/>
        <end position="115"/>
    </location>
</feature>
<dbReference type="Proteomes" id="UP001151760">
    <property type="component" value="Unassembled WGS sequence"/>
</dbReference>
<organism evidence="2 3">
    <name type="scientific">Tanacetum coccineum</name>
    <dbReference type="NCBI Taxonomy" id="301880"/>
    <lineage>
        <taxon>Eukaryota</taxon>
        <taxon>Viridiplantae</taxon>
        <taxon>Streptophyta</taxon>
        <taxon>Embryophyta</taxon>
        <taxon>Tracheophyta</taxon>
        <taxon>Spermatophyta</taxon>
        <taxon>Magnoliopsida</taxon>
        <taxon>eudicotyledons</taxon>
        <taxon>Gunneridae</taxon>
        <taxon>Pentapetalae</taxon>
        <taxon>asterids</taxon>
        <taxon>campanulids</taxon>
        <taxon>Asterales</taxon>
        <taxon>Asteraceae</taxon>
        <taxon>Asteroideae</taxon>
        <taxon>Anthemideae</taxon>
        <taxon>Anthemidinae</taxon>
        <taxon>Tanacetum</taxon>
    </lineage>
</organism>
<keyword evidence="3" id="KW-1185">Reference proteome</keyword>
<sequence>MRTSTVIAPKLPIIDMAELLRMLIDVDEGDQAIPALVQAPQQPPPPPHPAARTVPQRLGRLEEDVKGLRRDVGSLRGLVERLMDRQGRFLHLDDEIRTDGASTSAAQQDPQQPDP</sequence>
<evidence type="ECO:0000256" key="1">
    <source>
        <dbReference type="SAM" id="MobiDB-lite"/>
    </source>
</evidence>
<reference evidence="2" key="2">
    <citation type="submission" date="2022-01" db="EMBL/GenBank/DDBJ databases">
        <authorList>
            <person name="Yamashiro T."/>
            <person name="Shiraishi A."/>
            <person name="Satake H."/>
            <person name="Nakayama K."/>
        </authorList>
    </citation>
    <scope>NUCLEOTIDE SEQUENCE</scope>
</reference>
<evidence type="ECO:0000313" key="3">
    <source>
        <dbReference type="Proteomes" id="UP001151760"/>
    </source>
</evidence>
<name>A0ABQ4X7X3_9ASTR</name>
<dbReference type="EMBL" id="BQNB010009273">
    <property type="protein sequence ID" value="GJS61207.1"/>
    <property type="molecule type" value="Genomic_DNA"/>
</dbReference>
<accession>A0ABQ4X7X3</accession>
<gene>
    <name evidence="2" type="ORF">Tco_0655991</name>
</gene>
<proteinExistence type="predicted"/>
<evidence type="ECO:0000313" key="2">
    <source>
        <dbReference type="EMBL" id="GJS61207.1"/>
    </source>
</evidence>
<comment type="caution">
    <text evidence="2">The sequence shown here is derived from an EMBL/GenBank/DDBJ whole genome shotgun (WGS) entry which is preliminary data.</text>
</comment>